<dbReference type="Proteomes" id="UP001055117">
    <property type="component" value="Unassembled WGS sequence"/>
</dbReference>
<reference evidence="2 3" key="1">
    <citation type="journal article" date="2021" name="Front. Microbiol.">
        <title>Comprehensive Comparative Genomics and Phenotyping of Methylobacterium Species.</title>
        <authorList>
            <person name="Alessa O."/>
            <person name="Ogura Y."/>
            <person name="Fujitani Y."/>
            <person name="Takami H."/>
            <person name="Hayashi T."/>
            <person name="Sahin N."/>
            <person name="Tani A."/>
        </authorList>
    </citation>
    <scope>NUCLEOTIDE SEQUENCE [LARGE SCALE GENOMIC DNA]</scope>
    <source>
        <strain evidence="2 3">DSM 23679</strain>
    </source>
</reference>
<evidence type="ECO:0000313" key="2">
    <source>
        <dbReference type="EMBL" id="GJD46047.1"/>
    </source>
</evidence>
<evidence type="ECO:0000313" key="3">
    <source>
        <dbReference type="Proteomes" id="UP001055117"/>
    </source>
</evidence>
<evidence type="ECO:0008006" key="4">
    <source>
        <dbReference type="Google" id="ProtNLM"/>
    </source>
</evidence>
<feature type="region of interest" description="Disordered" evidence="1">
    <location>
        <begin position="75"/>
        <end position="97"/>
    </location>
</feature>
<accession>A0ABQ4QLF3</accession>
<sequence length="97" mass="10520">MSAGRPPSAEPDGPPSYRAMMFGADGRMVLQAVIAAEGDDDAKAQALALVDGHSVDLWDQLRFIDRFEPDPAPAQVRTIRARSSDRAGMRLLPNEDL</sequence>
<dbReference type="EMBL" id="BPQG01000065">
    <property type="protein sequence ID" value="GJD46047.1"/>
    <property type="molecule type" value="Genomic_DNA"/>
</dbReference>
<proteinExistence type="predicted"/>
<name>A0ABQ4QLF3_9HYPH</name>
<keyword evidence="3" id="KW-1185">Reference proteome</keyword>
<gene>
    <name evidence="2" type="ORF">AFCDBAGC_3927</name>
</gene>
<dbReference type="RefSeq" id="WP_147751356.1">
    <property type="nucleotide sequence ID" value="NZ_BPQG01000065.1"/>
</dbReference>
<comment type="caution">
    <text evidence="2">The sequence shown here is derived from an EMBL/GenBank/DDBJ whole genome shotgun (WGS) entry which is preliminary data.</text>
</comment>
<protein>
    <recommendedName>
        <fullName evidence="4">DUF1488 family protein</fullName>
    </recommendedName>
</protein>
<organism evidence="2 3">
    <name type="scientific">Methylobacterium cerastii</name>
    <dbReference type="NCBI Taxonomy" id="932741"/>
    <lineage>
        <taxon>Bacteria</taxon>
        <taxon>Pseudomonadati</taxon>
        <taxon>Pseudomonadota</taxon>
        <taxon>Alphaproteobacteria</taxon>
        <taxon>Hyphomicrobiales</taxon>
        <taxon>Methylobacteriaceae</taxon>
        <taxon>Methylobacterium</taxon>
    </lineage>
</organism>
<evidence type="ECO:0000256" key="1">
    <source>
        <dbReference type="SAM" id="MobiDB-lite"/>
    </source>
</evidence>